<comment type="catalytic activity">
    <reaction evidence="22">
        <text>dodecanoyl-CoA + H2O = dodecanoate + CoA + H(+)</text>
        <dbReference type="Rhea" id="RHEA:30135"/>
        <dbReference type="ChEBI" id="CHEBI:15377"/>
        <dbReference type="ChEBI" id="CHEBI:15378"/>
        <dbReference type="ChEBI" id="CHEBI:18262"/>
        <dbReference type="ChEBI" id="CHEBI:57287"/>
        <dbReference type="ChEBI" id="CHEBI:57375"/>
    </reaction>
    <physiologicalReaction direction="left-to-right" evidence="22">
        <dbReference type="Rhea" id="RHEA:30136"/>
    </physiologicalReaction>
</comment>
<evidence type="ECO:0000256" key="21">
    <source>
        <dbReference type="ARBA" id="ARBA00047969"/>
    </source>
</evidence>
<evidence type="ECO:0000313" key="25">
    <source>
        <dbReference type="EMBL" id="MBW8192545.1"/>
    </source>
</evidence>
<gene>
    <name evidence="25" type="ORF">K0504_16010</name>
</gene>
<keyword evidence="11" id="KW-0472">Membrane</keyword>
<evidence type="ECO:0000256" key="9">
    <source>
        <dbReference type="ARBA" id="ARBA00022946"/>
    </source>
</evidence>
<comment type="catalytic activity">
    <reaction evidence="13">
        <text>(5Z,8Z,11Z,14Z)-eicosatetraenoyl-CoA + H2O = (5Z,8Z,11Z,14Z)-eicosatetraenoate + CoA + H(+)</text>
        <dbReference type="Rhea" id="RHEA:40151"/>
        <dbReference type="ChEBI" id="CHEBI:15377"/>
        <dbReference type="ChEBI" id="CHEBI:15378"/>
        <dbReference type="ChEBI" id="CHEBI:32395"/>
        <dbReference type="ChEBI" id="CHEBI:57287"/>
        <dbReference type="ChEBI" id="CHEBI:57368"/>
    </reaction>
    <physiologicalReaction direction="left-to-right" evidence="13">
        <dbReference type="Rhea" id="RHEA:40152"/>
    </physiologicalReaction>
</comment>
<evidence type="ECO:0000256" key="4">
    <source>
        <dbReference type="ARBA" id="ARBA00022475"/>
    </source>
</evidence>
<evidence type="ECO:0000256" key="17">
    <source>
        <dbReference type="ARBA" id="ARBA00040123"/>
    </source>
</evidence>
<comment type="similarity">
    <text evidence="15">Belongs to the THEM4/THEM5 thioesterase family.</text>
</comment>
<evidence type="ECO:0000256" key="12">
    <source>
        <dbReference type="ARBA" id="ARBA00023273"/>
    </source>
</evidence>
<dbReference type="Pfam" id="PF03061">
    <property type="entry name" value="4HBT"/>
    <property type="match status" value="1"/>
</dbReference>
<dbReference type="EC" id="3.1.2.2" evidence="16"/>
<evidence type="ECO:0000256" key="16">
    <source>
        <dbReference type="ARBA" id="ARBA00038848"/>
    </source>
</evidence>
<evidence type="ECO:0000256" key="2">
    <source>
        <dbReference type="ARBA" id="ARBA00004496"/>
    </source>
</evidence>
<keyword evidence="9" id="KW-0809">Transit peptide</keyword>
<keyword evidence="7" id="KW-0378">Hydrolase</keyword>
<sequence length="148" mass="16098">MSLPHRSPVPAIAAADVHPHCFACSDLPSGLGLTFDSVASNPEVSNKVVARFFTHDLFQGYPQRLHGGITCTLLDAAMTHCLFTAGIAALTADLNVRFMAPVPLNEHVEIEAQLLTTKRGVYQLEAKLWRNKQCLAKATGKFLRSKSP</sequence>
<evidence type="ECO:0000256" key="7">
    <source>
        <dbReference type="ARBA" id="ARBA00022801"/>
    </source>
</evidence>
<evidence type="ECO:0000256" key="22">
    <source>
        <dbReference type="ARBA" id="ARBA00048074"/>
    </source>
</evidence>
<evidence type="ECO:0000256" key="1">
    <source>
        <dbReference type="ARBA" id="ARBA00004170"/>
    </source>
</evidence>
<keyword evidence="6" id="KW-0053">Apoptosis</keyword>
<proteinExistence type="inferred from homology"/>
<keyword evidence="4" id="KW-1003">Cell membrane</keyword>
<keyword evidence="10" id="KW-0443">Lipid metabolism</keyword>
<feature type="domain" description="Thioesterase" evidence="24">
    <location>
        <begin position="65"/>
        <end position="132"/>
    </location>
</feature>
<dbReference type="InterPro" id="IPR006683">
    <property type="entry name" value="Thioestr_dom"/>
</dbReference>
<keyword evidence="26" id="KW-1185">Reference proteome</keyword>
<dbReference type="PANTHER" id="PTHR12418:SF19">
    <property type="entry name" value="ACYL-COENZYME A THIOESTERASE THEM4"/>
    <property type="match status" value="1"/>
</dbReference>
<name>A0ABS7EJZ9_9GAMM</name>
<evidence type="ECO:0000256" key="15">
    <source>
        <dbReference type="ARBA" id="ARBA00038456"/>
    </source>
</evidence>
<dbReference type="InterPro" id="IPR029069">
    <property type="entry name" value="HotDog_dom_sf"/>
</dbReference>
<dbReference type="Proteomes" id="UP001166251">
    <property type="component" value="Unassembled WGS sequence"/>
</dbReference>
<dbReference type="Gene3D" id="3.10.129.10">
    <property type="entry name" value="Hotdog Thioesterase"/>
    <property type="match status" value="1"/>
</dbReference>
<protein>
    <recommendedName>
        <fullName evidence="17">Acyl-coenzyme A thioesterase THEM4</fullName>
        <ecNumber evidence="16">3.1.2.2</ecNumber>
    </recommendedName>
    <alternativeName>
        <fullName evidence="18">Thioesterase superfamily member 4</fullName>
    </alternativeName>
</protein>
<evidence type="ECO:0000256" key="14">
    <source>
        <dbReference type="ARBA" id="ARBA00037002"/>
    </source>
</evidence>
<evidence type="ECO:0000256" key="11">
    <source>
        <dbReference type="ARBA" id="ARBA00023136"/>
    </source>
</evidence>
<comment type="catalytic activity">
    <reaction evidence="21">
        <text>decanoyl-CoA + H2O = decanoate + CoA + H(+)</text>
        <dbReference type="Rhea" id="RHEA:40059"/>
        <dbReference type="ChEBI" id="CHEBI:15377"/>
        <dbReference type="ChEBI" id="CHEBI:15378"/>
        <dbReference type="ChEBI" id="CHEBI:27689"/>
        <dbReference type="ChEBI" id="CHEBI:57287"/>
        <dbReference type="ChEBI" id="CHEBI:61430"/>
    </reaction>
    <physiologicalReaction direction="left-to-right" evidence="21">
        <dbReference type="Rhea" id="RHEA:40060"/>
    </physiologicalReaction>
</comment>
<comment type="catalytic activity">
    <reaction evidence="14">
        <text>(9Z)-octadecenoyl-CoA + H2O = (9Z)-octadecenoate + CoA + H(+)</text>
        <dbReference type="Rhea" id="RHEA:40139"/>
        <dbReference type="ChEBI" id="CHEBI:15377"/>
        <dbReference type="ChEBI" id="CHEBI:15378"/>
        <dbReference type="ChEBI" id="CHEBI:30823"/>
        <dbReference type="ChEBI" id="CHEBI:57287"/>
        <dbReference type="ChEBI" id="CHEBI:57387"/>
    </reaction>
    <physiologicalReaction direction="left-to-right" evidence="14">
        <dbReference type="Rhea" id="RHEA:40140"/>
    </physiologicalReaction>
</comment>
<dbReference type="CDD" id="cd03443">
    <property type="entry name" value="PaaI_thioesterase"/>
    <property type="match status" value="1"/>
</dbReference>
<dbReference type="SUPFAM" id="SSF54637">
    <property type="entry name" value="Thioesterase/thiol ester dehydrase-isomerase"/>
    <property type="match status" value="1"/>
</dbReference>
<evidence type="ECO:0000256" key="10">
    <source>
        <dbReference type="ARBA" id="ARBA00023098"/>
    </source>
</evidence>
<reference evidence="25" key="1">
    <citation type="submission" date="2021-07" db="EMBL/GenBank/DDBJ databases">
        <title>Neiella marina sp. nov., isolated from the intestinal content of sea cucumber Apostichopus japonicus.</title>
        <authorList>
            <person name="Bai X."/>
        </authorList>
    </citation>
    <scope>NUCLEOTIDE SEQUENCE</scope>
    <source>
        <strain evidence="25">126</strain>
    </source>
</reference>
<evidence type="ECO:0000256" key="23">
    <source>
        <dbReference type="ARBA" id="ARBA00048180"/>
    </source>
</evidence>
<evidence type="ECO:0000256" key="20">
    <source>
        <dbReference type="ARBA" id="ARBA00047734"/>
    </source>
</evidence>
<evidence type="ECO:0000256" key="6">
    <source>
        <dbReference type="ARBA" id="ARBA00022703"/>
    </source>
</evidence>
<comment type="catalytic activity">
    <reaction evidence="20">
        <text>hexadecanoyl-CoA + H2O = hexadecanoate + CoA + H(+)</text>
        <dbReference type="Rhea" id="RHEA:16645"/>
        <dbReference type="ChEBI" id="CHEBI:7896"/>
        <dbReference type="ChEBI" id="CHEBI:15377"/>
        <dbReference type="ChEBI" id="CHEBI:15378"/>
        <dbReference type="ChEBI" id="CHEBI:57287"/>
        <dbReference type="ChEBI" id="CHEBI:57379"/>
        <dbReference type="EC" id="3.1.2.2"/>
    </reaction>
    <physiologicalReaction direction="left-to-right" evidence="20">
        <dbReference type="Rhea" id="RHEA:16646"/>
    </physiologicalReaction>
</comment>
<evidence type="ECO:0000259" key="24">
    <source>
        <dbReference type="Pfam" id="PF03061"/>
    </source>
</evidence>
<dbReference type="RefSeq" id="WP_220105166.1">
    <property type="nucleotide sequence ID" value="NZ_JAHZSS010000024.1"/>
</dbReference>
<dbReference type="EMBL" id="JAHZSS010000024">
    <property type="protein sequence ID" value="MBW8192545.1"/>
    <property type="molecule type" value="Genomic_DNA"/>
</dbReference>
<comment type="catalytic activity">
    <reaction evidence="19">
        <text>octanoyl-CoA + H2O = octanoate + CoA + H(+)</text>
        <dbReference type="Rhea" id="RHEA:30143"/>
        <dbReference type="ChEBI" id="CHEBI:15377"/>
        <dbReference type="ChEBI" id="CHEBI:15378"/>
        <dbReference type="ChEBI" id="CHEBI:25646"/>
        <dbReference type="ChEBI" id="CHEBI:57287"/>
        <dbReference type="ChEBI" id="CHEBI:57386"/>
    </reaction>
    <physiologicalReaction direction="left-to-right" evidence="19">
        <dbReference type="Rhea" id="RHEA:30144"/>
    </physiologicalReaction>
</comment>
<dbReference type="InterPro" id="IPR052365">
    <property type="entry name" value="THEM4/THEM5_acyl-CoA_thioest"/>
</dbReference>
<evidence type="ECO:0000256" key="8">
    <source>
        <dbReference type="ARBA" id="ARBA00022832"/>
    </source>
</evidence>
<evidence type="ECO:0000256" key="19">
    <source>
        <dbReference type="ARBA" id="ARBA00047588"/>
    </source>
</evidence>
<comment type="catalytic activity">
    <reaction evidence="23">
        <text>tetradecanoyl-CoA + H2O = tetradecanoate + CoA + H(+)</text>
        <dbReference type="Rhea" id="RHEA:40119"/>
        <dbReference type="ChEBI" id="CHEBI:15377"/>
        <dbReference type="ChEBI" id="CHEBI:15378"/>
        <dbReference type="ChEBI" id="CHEBI:30807"/>
        <dbReference type="ChEBI" id="CHEBI:57287"/>
        <dbReference type="ChEBI" id="CHEBI:57385"/>
    </reaction>
    <physiologicalReaction direction="left-to-right" evidence="23">
        <dbReference type="Rhea" id="RHEA:40120"/>
    </physiologicalReaction>
</comment>
<keyword evidence="12" id="KW-0966">Cell projection</keyword>
<keyword evidence="5" id="KW-0963">Cytoplasm</keyword>
<evidence type="ECO:0000256" key="18">
    <source>
        <dbReference type="ARBA" id="ARBA00043210"/>
    </source>
</evidence>
<comment type="subcellular location">
    <subcellularLocation>
        <location evidence="3">Cell projection</location>
        <location evidence="3">Ruffle membrane</location>
    </subcellularLocation>
    <subcellularLocation>
        <location evidence="2">Cytoplasm</location>
    </subcellularLocation>
    <subcellularLocation>
        <location evidence="1">Membrane</location>
        <topology evidence="1">Peripheral membrane protein</topology>
    </subcellularLocation>
</comment>
<keyword evidence="8" id="KW-0276">Fatty acid metabolism</keyword>
<evidence type="ECO:0000256" key="3">
    <source>
        <dbReference type="ARBA" id="ARBA00004632"/>
    </source>
</evidence>
<evidence type="ECO:0000256" key="5">
    <source>
        <dbReference type="ARBA" id="ARBA00022490"/>
    </source>
</evidence>
<evidence type="ECO:0000313" key="26">
    <source>
        <dbReference type="Proteomes" id="UP001166251"/>
    </source>
</evidence>
<dbReference type="PANTHER" id="PTHR12418">
    <property type="entry name" value="ACYL-COENZYME A THIOESTERASE THEM4"/>
    <property type="match status" value="1"/>
</dbReference>
<evidence type="ECO:0000256" key="13">
    <source>
        <dbReference type="ARBA" id="ARBA00035852"/>
    </source>
</evidence>
<organism evidence="25 26">
    <name type="scientific">Neiella holothuriorum</name>
    <dbReference type="NCBI Taxonomy" id="2870530"/>
    <lineage>
        <taxon>Bacteria</taxon>
        <taxon>Pseudomonadati</taxon>
        <taxon>Pseudomonadota</taxon>
        <taxon>Gammaproteobacteria</taxon>
        <taxon>Alteromonadales</taxon>
        <taxon>Echinimonadaceae</taxon>
        <taxon>Neiella</taxon>
    </lineage>
</organism>
<accession>A0ABS7EJZ9</accession>
<comment type="caution">
    <text evidence="25">The sequence shown here is derived from an EMBL/GenBank/DDBJ whole genome shotgun (WGS) entry which is preliminary data.</text>
</comment>